<evidence type="ECO:0000313" key="2">
    <source>
        <dbReference type="EMBL" id="KAJ9129588.1"/>
    </source>
</evidence>
<evidence type="ECO:0000313" key="3">
    <source>
        <dbReference type="Proteomes" id="UP001174691"/>
    </source>
</evidence>
<dbReference type="AlphaFoldDB" id="A0AA38R8S8"/>
<keyword evidence="3" id="KW-1185">Reference proteome</keyword>
<dbReference type="PANTHER" id="PTHR13132:SF29">
    <property type="entry name" value="ALPHA-(1,6)-FUCOSYLTRANSFERASE"/>
    <property type="match status" value="1"/>
</dbReference>
<sequence>MPPPTLDLSRTRHSKMIVSPPRINLRRAASYNHDRGPLSSTSSRFSFNHLLFSPPPSPGLPALVKRTRKPSGNFANLVRPSRVMRLLGWTIFISSFFFFMRLVLGGPHGLPLLSWSSDPQDDYQRVAGERLPDFPTPVVVTDKRGRTKWTVSIPPSYDFPLTTDQYVDMCAKCREVSSRVQALHSTNRGLPQTILSLGSHSESPDRQFIDVQEAEKERLLGGWTVKLSDVGKKRNEGNIVGESKGSLLEKPVCQQSMTFVLESEDAGLGKTMMLLWIAYGIAQKEGRSFFIDDSRWAYGDYTAIFQPPPAQACRPPPRNQMIPCPRQARHLLVSTSTAAEILGDFGDTAISETTPEKSTQKTMFALARQGHDALFHLNREDGEYVDSRVRALTAKRVVPRSKGAQNGMAIGVHVRRGDRHPLEYQYRHSYIPTNTYTETARDLLENRYNHSGPHGGEDKAAKQHSFLVLASDDPTVYEADEFRSAGPASSSASGASAVLRAQERIKLASKTAIQQAQPPDKHVMRKFVDETFGWEGGFFAPMFKNLGMEGVAGGARKEERRSSGPSVEAMRLRSLVGRAYVMDLAVLADVSDVVVCTVSATGCRLLAVMMGWESAVEAGNWVNIDGRYRWTGFEL</sequence>
<dbReference type="PANTHER" id="PTHR13132">
    <property type="entry name" value="ALPHA- 1,6 -FUCOSYLTRANSFERASE"/>
    <property type="match status" value="1"/>
</dbReference>
<name>A0AA38R8S8_9PEZI</name>
<dbReference type="EMBL" id="JANBVN010000322">
    <property type="protein sequence ID" value="KAJ9129588.1"/>
    <property type="molecule type" value="Genomic_DNA"/>
</dbReference>
<dbReference type="Proteomes" id="UP001174691">
    <property type="component" value="Unassembled WGS sequence"/>
</dbReference>
<accession>A0AA38R8S8</accession>
<keyword evidence="1" id="KW-0812">Transmembrane</keyword>
<keyword evidence="1" id="KW-0472">Membrane</keyword>
<organism evidence="2 3">
    <name type="scientific">Coniochaeta hoffmannii</name>
    <dbReference type="NCBI Taxonomy" id="91930"/>
    <lineage>
        <taxon>Eukaryota</taxon>
        <taxon>Fungi</taxon>
        <taxon>Dikarya</taxon>
        <taxon>Ascomycota</taxon>
        <taxon>Pezizomycotina</taxon>
        <taxon>Sordariomycetes</taxon>
        <taxon>Sordariomycetidae</taxon>
        <taxon>Coniochaetales</taxon>
        <taxon>Coniochaetaceae</taxon>
        <taxon>Coniochaeta</taxon>
    </lineage>
</organism>
<comment type="caution">
    <text evidence="2">The sequence shown here is derived from an EMBL/GenBank/DDBJ whole genome shotgun (WGS) entry which is preliminary data.</text>
</comment>
<dbReference type="GO" id="GO:0046921">
    <property type="term" value="F:alpha-(1-&gt;6)-fucosyltransferase activity"/>
    <property type="evidence" value="ECO:0007669"/>
    <property type="project" value="TreeGrafter"/>
</dbReference>
<keyword evidence="1" id="KW-1133">Transmembrane helix</keyword>
<dbReference type="GO" id="GO:0006487">
    <property type="term" value="P:protein N-linked glycosylation"/>
    <property type="evidence" value="ECO:0007669"/>
    <property type="project" value="TreeGrafter"/>
</dbReference>
<proteinExistence type="predicted"/>
<feature type="transmembrane region" description="Helical" evidence="1">
    <location>
        <begin position="86"/>
        <end position="104"/>
    </location>
</feature>
<evidence type="ECO:0000256" key="1">
    <source>
        <dbReference type="SAM" id="Phobius"/>
    </source>
</evidence>
<gene>
    <name evidence="2" type="ORF">NKR19_g10294</name>
</gene>
<protein>
    <submittedName>
        <fullName evidence="2">Uncharacterized protein</fullName>
    </submittedName>
</protein>
<reference evidence="2" key="1">
    <citation type="submission" date="2022-07" db="EMBL/GenBank/DDBJ databases">
        <title>Fungi with potential for degradation of polypropylene.</title>
        <authorList>
            <person name="Gostincar C."/>
        </authorList>
    </citation>
    <scope>NUCLEOTIDE SEQUENCE</scope>
    <source>
        <strain evidence="2">EXF-13287</strain>
    </source>
</reference>